<gene>
    <name evidence="2" type="ORF">N0D28_08550</name>
</gene>
<protein>
    <submittedName>
        <fullName evidence="2">DUF58 domain-containing protein</fullName>
    </submittedName>
</protein>
<sequence>MIVDPWTLAWLAVLLLLVGLIWAAYRQPPKLELSRELPPAGFVGRPLPYRVTAQLRSRLPLRYVIEDAPPLRIIADRQLRWGGWLWHSGAAQLSGEVNLNTRGEYHWPDTVLRWADPFGLFWRSVRLNFPTRLEVYPGVHGLRLPDLLRPLLSEGALSRTLGLDDPLSLRGARPYVPGDPPGRIHWRLSARSGELTVRELERTASSRLMVYLDPRGDAVFAESAVRLAASLVQEALHLDLPVSLSTPGHATPSGRTPQALRAALSRLATLQPLSPGEALPNMASELTFQAAGSNLIVLTQRAPTDLLTAALRARTSAKRVVVVVMPEGFYLEPGESPRRQWAGLPDSVRDLERQAGVLADAGVLVFVLRGNQSVLRLA</sequence>
<keyword evidence="3" id="KW-1185">Reference proteome</keyword>
<accession>A0ABY5YCP3</accession>
<evidence type="ECO:0000259" key="1">
    <source>
        <dbReference type="Pfam" id="PF01882"/>
    </source>
</evidence>
<dbReference type="PANTHER" id="PTHR34351">
    <property type="entry name" value="SLR1927 PROTEIN-RELATED"/>
    <property type="match status" value="1"/>
</dbReference>
<name>A0ABY5YCP3_9DEIO</name>
<dbReference type="Proteomes" id="UP001060261">
    <property type="component" value="Chromosome"/>
</dbReference>
<organism evidence="2 3">
    <name type="scientific">Deinococcus rubellus</name>
    <dbReference type="NCBI Taxonomy" id="1889240"/>
    <lineage>
        <taxon>Bacteria</taxon>
        <taxon>Thermotogati</taxon>
        <taxon>Deinococcota</taxon>
        <taxon>Deinococci</taxon>
        <taxon>Deinococcales</taxon>
        <taxon>Deinococcaceae</taxon>
        <taxon>Deinococcus</taxon>
    </lineage>
</organism>
<feature type="domain" description="DUF58" evidence="1">
    <location>
        <begin position="172"/>
        <end position="299"/>
    </location>
</feature>
<proteinExistence type="predicted"/>
<dbReference type="PANTHER" id="PTHR34351:SF1">
    <property type="entry name" value="SLR1927 PROTEIN"/>
    <property type="match status" value="1"/>
</dbReference>
<dbReference type="EMBL" id="CP104213">
    <property type="protein sequence ID" value="UWX62822.1"/>
    <property type="molecule type" value="Genomic_DNA"/>
</dbReference>
<dbReference type="RefSeq" id="WP_260559117.1">
    <property type="nucleotide sequence ID" value="NZ_BAABEC010000071.1"/>
</dbReference>
<dbReference type="InterPro" id="IPR002881">
    <property type="entry name" value="DUF58"/>
</dbReference>
<dbReference type="Pfam" id="PF01882">
    <property type="entry name" value="DUF58"/>
    <property type="match status" value="1"/>
</dbReference>
<evidence type="ECO:0000313" key="2">
    <source>
        <dbReference type="EMBL" id="UWX62822.1"/>
    </source>
</evidence>
<evidence type="ECO:0000313" key="3">
    <source>
        <dbReference type="Proteomes" id="UP001060261"/>
    </source>
</evidence>
<reference evidence="2" key="1">
    <citation type="submission" date="2022-09" db="EMBL/GenBank/DDBJ databases">
        <title>genome sequence of Deinococcus rubellus.</title>
        <authorList>
            <person name="Srinivasan S."/>
        </authorList>
    </citation>
    <scope>NUCLEOTIDE SEQUENCE</scope>
    <source>
        <strain evidence="2">Ant6</strain>
    </source>
</reference>